<dbReference type="AlphaFoldDB" id="A0A5K7SGU4"/>
<accession>A0A5K7SGU4</accession>
<dbReference type="EMBL" id="AP018694">
    <property type="protein sequence ID" value="BBE20788.1"/>
    <property type="molecule type" value="Genomic_DNA"/>
</dbReference>
<dbReference type="Proteomes" id="UP001193389">
    <property type="component" value="Chromosome"/>
</dbReference>
<evidence type="ECO:0000313" key="2">
    <source>
        <dbReference type="Proteomes" id="UP001193389"/>
    </source>
</evidence>
<sequence>MESATALNVTSQDYGTHRLENNIQNLTDLTAEEAVERLVKSILIFEGQSNQADDISLLALKYLNKTEDQA</sequence>
<protein>
    <submittedName>
        <fullName evidence="1">Serine phosphatase RsbU, regulator of sigma subunit</fullName>
    </submittedName>
</protein>
<dbReference type="RefSeq" id="WP_318348887.1">
    <property type="nucleotide sequence ID" value="NZ_AP018694.1"/>
</dbReference>
<dbReference type="Gene3D" id="3.60.40.10">
    <property type="entry name" value="PPM-type phosphatase domain"/>
    <property type="match status" value="1"/>
</dbReference>
<gene>
    <name evidence="1" type="ORF">AQPE_4982</name>
</gene>
<reference evidence="1" key="1">
    <citation type="journal article" date="2020" name="Int. J. Syst. Evol. Microbiol.">
        <title>Aquipluma nitroreducens gen. nov. sp. nov., a novel facultatively anaerobic bacterium isolated from a freshwater lake.</title>
        <authorList>
            <person name="Watanabe M."/>
            <person name="Kojima H."/>
            <person name="Fukui M."/>
        </authorList>
    </citation>
    <scope>NUCLEOTIDE SEQUENCE</scope>
    <source>
        <strain evidence="1">MeG22</strain>
    </source>
</reference>
<name>A0A5K7SGU4_9BACT</name>
<dbReference type="KEGG" id="anf:AQPE_4982"/>
<proteinExistence type="predicted"/>
<keyword evidence="2" id="KW-1185">Reference proteome</keyword>
<evidence type="ECO:0000313" key="1">
    <source>
        <dbReference type="EMBL" id="BBE20788.1"/>
    </source>
</evidence>
<dbReference type="InterPro" id="IPR036457">
    <property type="entry name" value="PPM-type-like_dom_sf"/>
</dbReference>
<organism evidence="1 2">
    <name type="scientific">Aquipluma nitroreducens</name>
    <dbReference type="NCBI Taxonomy" id="2010828"/>
    <lineage>
        <taxon>Bacteria</taxon>
        <taxon>Pseudomonadati</taxon>
        <taxon>Bacteroidota</taxon>
        <taxon>Bacteroidia</taxon>
        <taxon>Marinilabiliales</taxon>
        <taxon>Prolixibacteraceae</taxon>
        <taxon>Aquipluma</taxon>
    </lineage>
</organism>